<proteinExistence type="predicted"/>
<dbReference type="GO" id="GO:0016020">
    <property type="term" value="C:membrane"/>
    <property type="evidence" value="ECO:0007669"/>
    <property type="project" value="UniProtKB-SubCell"/>
</dbReference>
<evidence type="ECO:0000313" key="7">
    <source>
        <dbReference type="EMBL" id="OCK74812.1"/>
    </source>
</evidence>
<evidence type="ECO:0008006" key="9">
    <source>
        <dbReference type="Google" id="ProtNLM"/>
    </source>
</evidence>
<keyword evidence="5" id="KW-0496">Mitochondrion</keyword>
<sequence length="465" mass="52487">MPTSERDRTFRVLGLPPDAKLHDSVNILSTLFDKNGQKTEPAVHSLGLDPYKFGRTVSKVATVTFARTPEILCNGKDRWNFFLDDATITIDTHFLGFTPLNSVKDDEDHKIDFIAVSGLSSHPFGSWKERGGPFMWLRDALARNPQGARVLLYGYDTGLVHSESFQDIDDIGNNLSFGIRQIRSPQPVRGKPIVFIAHSLGGLVVKEVRQSLAIYQMASSDPVNFQSVYGLLFFGVPNRGIEISHWLPIVDNQPNENLIRNLAPGSIYLRNLQHKFCQVFGFHDSRVVSIYETMKSKTAKQESPGVWSLTGKTDILVPRDSAVDSCPPGPRHDELGFNQNHSDLPKFSSPHEHDYRSVDYFLDDFRRDAVRVIQARFGNEGMYSSPFNSFLSYEIYIEFMSGILLIVPGRKSPVVKSVDTVCCWWVALNSGSQSPSHEPFQLKVSFTLSCYFLFLTVRYCMLIFL</sequence>
<dbReference type="PANTHER" id="PTHR48182">
    <property type="entry name" value="PROTEIN SERAC1"/>
    <property type="match status" value="1"/>
</dbReference>
<dbReference type="EMBL" id="KV745409">
    <property type="protein sequence ID" value="OCK74812.1"/>
    <property type="molecule type" value="Genomic_DNA"/>
</dbReference>
<comment type="subcellular location">
    <subcellularLocation>
        <location evidence="2">Endoplasmic reticulum</location>
    </subcellularLocation>
    <subcellularLocation>
        <location evidence="3">Membrane</location>
    </subcellularLocation>
    <subcellularLocation>
        <location evidence="1">Mitochondrion</location>
    </subcellularLocation>
</comment>
<dbReference type="GO" id="GO:0005783">
    <property type="term" value="C:endoplasmic reticulum"/>
    <property type="evidence" value="ECO:0007669"/>
    <property type="project" value="UniProtKB-SubCell"/>
</dbReference>
<dbReference type="GO" id="GO:0005739">
    <property type="term" value="C:mitochondrion"/>
    <property type="evidence" value="ECO:0007669"/>
    <property type="project" value="UniProtKB-SubCell"/>
</dbReference>
<dbReference type="AlphaFoldDB" id="A0A8E2DZV8"/>
<evidence type="ECO:0000256" key="3">
    <source>
        <dbReference type="ARBA" id="ARBA00004370"/>
    </source>
</evidence>
<evidence type="ECO:0000256" key="5">
    <source>
        <dbReference type="ARBA" id="ARBA00023128"/>
    </source>
</evidence>
<gene>
    <name evidence="7" type="ORF">K432DRAFT_309928</name>
</gene>
<keyword evidence="8" id="KW-1185">Reference proteome</keyword>
<protein>
    <recommendedName>
        <fullName evidence="9">DUF676 domain-containing protein</fullName>
    </recommendedName>
</protein>
<dbReference type="Gene3D" id="3.40.50.1820">
    <property type="entry name" value="alpha/beta hydrolase"/>
    <property type="match status" value="1"/>
</dbReference>
<evidence type="ECO:0000256" key="6">
    <source>
        <dbReference type="ARBA" id="ARBA00023136"/>
    </source>
</evidence>
<dbReference type="SUPFAM" id="SSF53474">
    <property type="entry name" value="alpha/beta-Hydrolases"/>
    <property type="match status" value="1"/>
</dbReference>
<dbReference type="OrthoDB" id="1658288at2759"/>
<evidence type="ECO:0000313" key="8">
    <source>
        <dbReference type="Proteomes" id="UP000250266"/>
    </source>
</evidence>
<dbReference type="PANTHER" id="PTHR48182:SF2">
    <property type="entry name" value="PROTEIN SERAC1"/>
    <property type="match status" value="1"/>
</dbReference>
<keyword evidence="6" id="KW-0472">Membrane</keyword>
<reference evidence="7 8" key="1">
    <citation type="journal article" date="2016" name="Nat. Commun.">
        <title>Ectomycorrhizal ecology is imprinted in the genome of the dominant symbiotic fungus Cenococcum geophilum.</title>
        <authorList>
            <consortium name="DOE Joint Genome Institute"/>
            <person name="Peter M."/>
            <person name="Kohler A."/>
            <person name="Ohm R.A."/>
            <person name="Kuo A."/>
            <person name="Krutzmann J."/>
            <person name="Morin E."/>
            <person name="Arend M."/>
            <person name="Barry K.W."/>
            <person name="Binder M."/>
            <person name="Choi C."/>
            <person name="Clum A."/>
            <person name="Copeland A."/>
            <person name="Grisel N."/>
            <person name="Haridas S."/>
            <person name="Kipfer T."/>
            <person name="LaButti K."/>
            <person name="Lindquist E."/>
            <person name="Lipzen A."/>
            <person name="Maire R."/>
            <person name="Meier B."/>
            <person name="Mihaltcheva S."/>
            <person name="Molinier V."/>
            <person name="Murat C."/>
            <person name="Poggeler S."/>
            <person name="Quandt C.A."/>
            <person name="Sperisen C."/>
            <person name="Tritt A."/>
            <person name="Tisserant E."/>
            <person name="Crous P.W."/>
            <person name="Henrissat B."/>
            <person name="Nehls U."/>
            <person name="Egli S."/>
            <person name="Spatafora J.W."/>
            <person name="Grigoriev I.V."/>
            <person name="Martin F.M."/>
        </authorList>
    </citation>
    <scope>NUCLEOTIDE SEQUENCE [LARGE SCALE GENOMIC DNA]</scope>
    <source>
        <strain evidence="7 8">CBS 459.81</strain>
    </source>
</reference>
<organism evidence="7 8">
    <name type="scientific">Lepidopterella palustris CBS 459.81</name>
    <dbReference type="NCBI Taxonomy" id="1314670"/>
    <lineage>
        <taxon>Eukaryota</taxon>
        <taxon>Fungi</taxon>
        <taxon>Dikarya</taxon>
        <taxon>Ascomycota</taxon>
        <taxon>Pezizomycotina</taxon>
        <taxon>Dothideomycetes</taxon>
        <taxon>Pleosporomycetidae</taxon>
        <taxon>Mytilinidiales</taxon>
        <taxon>Argynnaceae</taxon>
        <taxon>Lepidopterella</taxon>
    </lineage>
</organism>
<dbReference type="Proteomes" id="UP000250266">
    <property type="component" value="Unassembled WGS sequence"/>
</dbReference>
<accession>A0A8E2DZV8</accession>
<evidence type="ECO:0000256" key="4">
    <source>
        <dbReference type="ARBA" id="ARBA00022824"/>
    </source>
</evidence>
<dbReference type="InterPro" id="IPR052374">
    <property type="entry name" value="SERAC1"/>
</dbReference>
<dbReference type="InterPro" id="IPR029058">
    <property type="entry name" value="AB_hydrolase_fold"/>
</dbReference>
<name>A0A8E2DZV8_9PEZI</name>
<evidence type="ECO:0000256" key="1">
    <source>
        <dbReference type="ARBA" id="ARBA00004173"/>
    </source>
</evidence>
<keyword evidence="4" id="KW-0256">Endoplasmic reticulum</keyword>
<evidence type="ECO:0000256" key="2">
    <source>
        <dbReference type="ARBA" id="ARBA00004240"/>
    </source>
</evidence>